<keyword evidence="3" id="KW-1185">Reference proteome</keyword>
<evidence type="ECO:0000259" key="1">
    <source>
        <dbReference type="Pfam" id="PF18164"/>
    </source>
</evidence>
<dbReference type="Proteomes" id="UP000199103">
    <property type="component" value="Chromosome I"/>
</dbReference>
<evidence type="ECO:0000313" key="3">
    <source>
        <dbReference type="Proteomes" id="UP000199103"/>
    </source>
</evidence>
<feature type="domain" description="GNAT-like C-terminal" evidence="1">
    <location>
        <begin position="10"/>
        <end position="104"/>
    </location>
</feature>
<organism evidence="2 3">
    <name type="scientific">Microlunatus soli</name>
    <dbReference type="NCBI Taxonomy" id="630515"/>
    <lineage>
        <taxon>Bacteria</taxon>
        <taxon>Bacillati</taxon>
        <taxon>Actinomycetota</taxon>
        <taxon>Actinomycetes</taxon>
        <taxon>Propionibacteriales</taxon>
        <taxon>Propionibacteriaceae</taxon>
        <taxon>Microlunatus</taxon>
    </lineage>
</organism>
<dbReference type="RefSeq" id="WP_157683118.1">
    <property type="nucleotide sequence ID" value="NZ_LT629772.1"/>
</dbReference>
<sequence length="130" mass="14353">MDRALGLSERAAAFCCHSWLMDPQLIDLLPADSNIVRFQARFDHFTDSRIDDADPIRHVFRRAVGGAQVSSGFLDQLPQDTSLQRGIVSVLGSGRHWYVRTGWFRVSDPSTGLAPLAMPANAREAENGEA</sequence>
<evidence type="ECO:0000313" key="2">
    <source>
        <dbReference type="EMBL" id="SDR85007.1"/>
    </source>
</evidence>
<dbReference type="InterPro" id="IPR041644">
    <property type="entry name" value="GNAT_C"/>
</dbReference>
<protein>
    <recommendedName>
        <fullName evidence="1">GNAT-like C-terminal domain-containing protein</fullName>
    </recommendedName>
</protein>
<dbReference type="Gene3D" id="3.40.630.120">
    <property type="match status" value="1"/>
</dbReference>
<reference evidence="2 3" key="1">
    <citation type="submission" date="2016-10" db="EMBL/GenBank/DDBJ databases">
        <authorList>
            <person name="de Groot N.N."/>
        </authorList>
    </citation>
    <scope>NUCLEOTIDE SEQUENCE [LARGE SCALE GENOMIC DNA]</scope>
    <source>
        <strain evidence="2 3">DSM 21800</strain>
    </source>
</reference>
<name>A0A1H1MEC2_9ACTN</name>
<accession>A0A1H1MEC2</accession>
<dbReference type="AlphaFoldDB" id="A0A1H1MEC2"/>
<proteinExistence type="predicted"/>
<dbReference type="STRING" id="630515.SAMN04489812_0102"/>
<dbReference type="Pfam" id="PF18164">
    <property type="entry name" value="GNAT_C"/>
    <property type="match status" value="1"/>
</dbReference>
<gene>
    <name evidence="2" type="ORF">SAMN04489812_0102</name>
</gene>
<dbReference type="EMBL" id="LT629772">
    <property type="protein sequence ID" value="SDR85007.1"/>
    <property type="molecule type" value="Genomic_DNA"/>
</dbReference>
<dbReference type="OrthoDB" id="3229305at2"/>